<evidence type="ECO:0000259" key="2">
    <source>
        <dbReference type="SMART" id="SM00014"/>
    </source>
</evidence>
<dbReference type="Pfam" id="PF01569">
    <property type="entry name" value="PAP2"/>
    <property type="match status" value="1"/>
</dbReference>
<dbReference type="SMART" id="SM00014">
    <property type="entry name" value="acidPPc"/>
    <property type="match status" value="1"/>
</dbReference>
<keyword evidence="1" id="KW-1133">Transmembrane helix</keyword>
<reference evidence="4" key="2">
    <citation type="submission" date="2014-09" db="EMBL/GenBank/DDBJ databases">
        <authorList>
            <person name="Bishop-Lilly K.A."/>
            <person name="Broomall S.M."/>
            <person name="Chain P.S."/>
            <person name="Chertkov O."/>
            <person name="Coyne S.R."/>
            <person name="Daligault H.E."/>
            <person name="Davenport K.W."/>
            <person name="Erkkila T."/>
            <person name="Frey K.G."/>
            <person name="Gibbons H.S."/>
            <person name="Gu W."/>
            <person name="Jaissle J."/>
            <person name="Johnson S.L."/>
            <person name="Koroleva G.I."/>
            <person name="Ladner J.T."/>
            <person name="Lo C.-C."/>
            <person name="Minogue T.D."/>
            <person name="Munk C."/>
            <person name="Palacios G.F."/>
            <person name="Redden C.L."/>
            <person name="Rosenzweig C.N."/>
            <person name="Scholz M.B."/>
            <person name="Teshima H."/>
            <person name="Xu Y."/>
        </authorList>
    </citation>
    <scope>NUCLEOTIDE SEQUENCE</scope>
    <source>
        <strain evidence="4">Mb9</strain>
    </source>
</reference>
<dbReference type="OrthoDB" id="10182at2157"/>
<keyword evidence="6" id="KW-1185">Reference proteome</keyword>
<keyword evidence="1" id="KW-0472">Membrane</keyword>
<dbReference type="InterPro" id="IPR036938">
    <property type="entry name" value="PAP2/HPO_sf"/>
</dbReference>
<feature type="transmembrane region" description="Helical" evidence="1">
    <location>
        <begin position="100"/>
        <end position="120"/>
    </location>
</feature>
<sequence>MKIDNPSPSNSGLKLFDLGTSKKLFLILCTAILWIATLIAYFIPDFNYWLVASFNTLRTDPLFAGFWYYYTKYMLYVIGIPLSILYLVSFKLNNLKPYRIVFLLAIMTSAIGTPLVDPVMKDLFAVPRPWVLYPDINSLYYVNGFSFPSGHSFQAFAGTLPLIICFLTSDDTFKRNSKTVTLAIILLIFAITLAFSRLFAGVHFLSDVLFGIGFAVILTVILASILQWLLDTGRLNLKNEKWYALIFIMMVFLNLVLIT</sequence>
<dbReference type="RefSeq" id="WP_048085782.1">
    <property type="nucleotide sequence ID" value="NZ_CP006933.1"/>
</dbReference>
<feature type="transmembrane region" description="Helical" evidence="1">
    <location>
        <begin position="179"/>
        <end position="202"/>
    </location>
</feature>
<dbReference type="PANTHER" id="PTHR14969:SF13">
    <property type="entry name" value="AT30094P"/>
    <property type="match status" value="1"/>
</dbReference>
<evidence type="ECO:0000313" key="4">
    <source>
        <dbReference type="EMBL" id="CEL25882.1"/>
    </source>
</evidence>
<evidence type="ECO:0000313" key="3">
    <source>
        <dbReference type="EMBL" id="AIS33033.1"/>
    </source>
</evidence>
<feature type="transmembrane region" description="Helical" evidence="1">
    <location>
        <begin position="24"/>
        <end position="43"/>
    </location>
</feature>
<proteinExistence type="predicted"/>
<dbReference type="InterPro" id="IPR000326">
    <property type="entry name" value="PAP2/HPO"/>
</dbReference>
<dbReference type="AlphaFoldDB" id="A0A089ZJ45"/>
<reference evidence="3" key="1">
    <citation type="submission" date="2013-12" db="EMBL/GenBank/DDBJ databases">
        <title>The complete genome sequence of Methanobacterium sp. BRM9.</title>
        <authorList>
            <consortium name="Pastoral Greenhouse Gas Research Consortium"/>
            <person name="Kelly W.J."/>
            <person name="Leahy S.C."/>
            <person name="Perry R."/>
            <person name="Li D."/>
            <person name="Altermann E."/>
            <person name="Lambie S.C."/>
            <person name="Attwood G.T."/>
        </authorList>
    </citation>
    <scope>NUCLEOTIDE SEQUENCE [LARGE SCALE GENOMIC DNA]</scope>
    <source>
        <strain evidence="3">BRM9</strain>
    </source>
</reference>
<dbReference type="EMBL" id="CP006933">
    <property type="protein sequence ID" value="AIS33033.1"/>
    <property type="molecule type" value="Genomic_DNA"/>
</dbReference>
<evidence type="ECO:0000313" key="6">
    <source>
        <dbReference type="Proteomes" id="UP000062768"/>
    </source>
</evidence>
<gene>
    <name evidence="3" type="ORF">BRM9_2233</name>
    <name evidence="4" type="ORF">MB9_2268</name>
</gene>
<dbReference type="EMBL" id="LN734822">
    <property type="protein sequence ID" value="CEL25882.1"/>
    <property type="molecule type" value="Genomic_DNA"/>
</dbReference>
<dbReference type="Gene3D" id="1.20.144.10">
    <property type="entry name" value="Phosphatidic acid phosphatase type 2/haloperoxidase"/>
    <property type="match status" value="1"/>
</dbReference>
<keyword evidence="1" id="KW-0812">Transmembrane</keyword>
<dbReference type="Proteomes" id="UP000029661">
    <property type="component" value="Chromosome"/>
</dbReference>
<feature type="transmembrane region" description="Helical" evidence="1">
    <location>
        <begin position="242"/>
        <end position="258"/>
    </location>
</feature>
<dbReference type="PATRIC" id="fig|2162.10.peg.2340"/>
<organism evidence="3 5">
    <name type="scientific">Methanobacterium formicicum</name>
    <dbReference type="NCBI Taxonomy" id="2162"/>
    <lineage>
        <taxon>Archaea</taxon>
        <taxon>Methanobacteriati</taxon>
        <taxon>Methanobacteriota</taxon>
        <taxon>Methanomada group</taxon>
        <taxon>Methanobacteria</taxon>
        <taxon>Methanobacteriales</taxon>
        <taxon>Methanobacteriaceae</taxon>
        <taxon>Methanobacterium</taxon>
    </lineage>
</organism>
<dbReference type="CDD" id="cd01610">
    <property type="entry name" value="PAP2_like"/>
    <property type="match status" value="1"/>
</dbReference>
<accession>A0A089ZJ45</accession>
<feature type="transmembrane region" description="Helical" evidence="1">
    <location>
        <begin position="140"/>
        <end position="167"/>
    </location>
</feature>
<name>A0A089ZJ45_METFO</name>
<feature type="transmembrane region" description="Helical" evidence="1">
    <location>
        <begin position="67"/>
        <end position="88"/>
    </location>
</feature>
<dbReference type="Proteomes" id="UP000062768">
    <property type="component" value="Chromosome I"/>
</dbReference>
<protein>
    <submittedName>
        <fullName evidence="3">PAP2 family protein</fullName>
    </submittedName>
    <submittedName>
        <fullName evidence="4">Phosphoesterase PA-phosphatase-like protein</fullName>
    </submittedName>
</protein>
<feature type="transmembrane region" description="Helical" evidence="1">
    <location>
        <begin position="208"/>
        <end position="230"/>
    </location>
</feature>
<evidence type="ECO:0000256" key="1">
    <source>
        <dbReference type="SAM" id="Phobius"/>
    </source>
</evidence>
<dbReference type="PANTHER" id="PTHR14969">
    <property type="entry name" value="SPHINGOSINE-1-PHOSPHATE PHOSPHOHYDROLASE"/>
    <property type="match status" value="1"/>
</dbReference>
<feature type="domain" description="Phosphatidic acid phosphatase type 2/haloperoxidase" evidence="2">
    <location>
        <begin position="102"/>
        <end position="221"/>
    </location>
</feature>
<dbReference type="KEGG" id="mfc:BRM9_2233"/>
<dbReference type="STRING" id="2162.BRM9_2233"/>
<dbReference type="SUPFAM" id="SSF48317">
    <property type="entry name" value="Acid phosphatase/Vanadium-dependent haloperoxidase"/>
    <property type="match status" value="1"/>
</dbReference>
<dbReference type="GeneID" id="26740499"/>
<evidence type="ECO:0000313" key="5">
    <source>
        <dbReference type="Proteomes" id="UP000029661"/>
    </source>
</evidence>